<feature type="transmembrane region" description="Helical" evidence="7">
    <location>
        <begin position="79"/>
        <end position="102"/>
    </location>
</feature>
<dbReference type="PANTHER" id="PTHR34184:SF4">
    <property type="entry name" value="UPF0718 PROTEIN YCGR"/>
    <property type="match status" value="1"/>
</dbReference>
<dbReference type="Proteomes" id="UP000199263">
    <property type="component" value="Unassembled WGS sequence"/>
</dbReference>
<feature type="transmembrane region" description="Helical" evidence="7">
    <location>
        <begin position="247"/>
        <end position="270"/>
    </location>
</feature>
<comment type="similarity">
    <text evidence="2">Belongs to the UPF0718 family.</text>
</comment>
<keyword evidence="6 7" id="KW-0472">Membrane</keyword>
<dbReference type="GO" id="GO:0005886">
    <property type="term" value="C:plasma membrane"/>
    <property type="evidence" value="ECO:0007669"/>
    <property type="project" value="UniProtKB-SubCell"/>
</dbReference>
<name>A0A1I1S4F0_9CLOT</name>
<evidence type="ECO:0000256" key="5">
    <source>
        <dbReference type="ARBA" id="ARBA00022989"/>
    </source>
</evidence>
<feature type="transmembrane region" description="Helical" evidence="7">
    <location>
        <begin position="309"/>
        <end position="331"/>
    </location>
</feature>
<dbReference type="InterPro" id="IPR052923">
    <property type="entry name" value="UPF0718"/>
</dbReference>
<dbReference type="AlphaFoldDB" id="A0A1I1S4F0"/>
<proteinExistence type="inferred from homology"/>
<evidence type="ECO:0000313" key="9">
    <source>
        <dbReference type="Proteomes" id="UP000199263"/>
    </source>
</evidence>
<evidence type="ECO:0000313" key="8">
    <source>
        <dbReference type="EMBL" id="SFD41415.1"/>
    </source>
</evidence>
<feature type="transmembrane region" description="Helical" evidence="7">
    <location>
        <begin position="282"/>
        <end position="302"/>
    </location>
</feature>
<comment type="subcellular location">
    <subcellularLocation>
        <location evidence="1">Cell membrane</location>
        <topology evidence="1">Multi-pass membrane protein</topology>
    </subcellularLocation>
</comment>
<evidence type="ECO:0000256" key="6">
    <source>
        <dbReference type="ARBA" id="ARBA00023136"/>
    </source>
</evidence>
<sequence length="333" mass="36734">MKNKKRSFLVLILIIFTMSVILYKLGINNKYKVENFCNTFMGIIIEATPFILLGSIVSAVMQIYVSNEAISRIIPKNSVIGYFGAALIGIIFPVCECAIIPITRTLIKKGVPLGFAITFMLAVPIINPVVIMSTYTAFYDKPAMMILRIVGGIVGSISIGMIMSLVQGKRDYLLLDRLIENKSYCNCGCNDNSCFKKDSNRFKLVLEHAIKEFFDIIRYLLVGTFIATGFQVIISTDKFNTIGNGKILSIVFMMFLAFILSICSEADAFIGKSLLNQYSFSSVAIFLIMGPMLDIKNLIILGGIFKKSFVIKLVITVVGVVGTLGYIFVAAGL</sequence>
<keyword evidence="4 7" id="KW-0812">Transmembrane</keyword>
<dbReference type="Pfam" id="PF03773">
    <property type="entry name" value="ArsP_1"/>
    <property type="match status" value="1"/>
</dbReference>
<dbReference type="EMBL" id="FOMG01000044">
    <property type="protein sequence ID" value="SFD41415.1"/>
    <property type="molecule type" value="Genomic_DNA"/>
</dbReference>
<keyword evidence="3" id="KW-1003">Cell membrane</keyword>
<feature type="transmembrane region" description="Helical" evidence="7">
    <location>
        <begin position="7"/>
        <end position="27"/>
    </location>
</feature>
<feature type="transmembrane region" description="Helical" evidence="7">
    <location>
        <begin position="216"/>
        <end position="235"/>
    </location>
</feature>
<feature type="transmembrane region" description="Helical" evidence="7">
    <location>
        <begin position="114"/>
        <end position="138"/>
    </location>
</feature>
<evidence type="ECO:0000256" key="4">
    <source>
        <dbReference type="ARBA" id="ARBA00022692"/>
    </source>
</evidence>
<feature type="transmembrane region" description="Helical" evidence="7">
    <location>
        <begin position="47"/>
        <end position="67"/>
    </location>
</feature>
<evidence type="ECO:0000256" key="3">
    <source>
        <dbReference type="ARBA" id="ARBA00022475"/>
    </source>
</evidence>
<keyword evidence="9" id="KW-1185">Reference proteome</keyword>
<feature type="transmembrane region" description="Helical" evidence="7">
    <location>
        <begin position="145"/>
        <end position="166"/>
    </location>
</feature>
<evidence type="ECO:0008006" key="10">
    <source>
        <dbReference type="Google" id="ProtNLM"/>
    </source>
</evidence>
<dbReference type="STRING" id="119641.SAMN05421842_1444"/>
<protein>
    <recommendedName>
        <fullName evidence="10">Permease</fullName>
    </recommendedName>
</protein>
<reference evidence="8 9" key="1">
    <citation type="submission" date="2016-10" db="EMBL/GenBank/DDBJ databases">
        <authorList>
            <person name="de Groot N.N."/>
        </authorList>
    </citation>
    <scope>NUCLEOTIDE SEQUENCE [LARGE SCALE GENOMIC DNA]</scope>
    <source>
        <strain evidence="8 9">DSM 12992</strain>
    </source>
</reference>
<organism evidence="8 9">
    <name type="scientific">Clostridium uliginosum</name>
    <dbReference type="NCBI Taxonomy" id="119641"/>
    <lineage>
        <taxon>Bacteria</taxon>
        <taxon>Bacillati</taxon>
        <taxon>Bacillota</taxon>
        <taxon>Clostridia</taxon>
        <taxon>Eubacteriales</taxon>
        <taxon>Clostridiaceae</taxon>
        <taxon>Clostridium</taxon>
    </lineage>
</organism>
<accession>A0A1I1S4F0</accession>
<evidence type="ECO:0000256" key="7">
    <source>
        <dbReference type="SAM" id="Phobius"/>
    </source>
</evidence>
<dbReference type="PANTHER" id="PTHR34184">
    <property type="entry name" value="UPF0718 PROTEIN YCGR"/>
    <property type="match status" value="1"/>
</dbReference>
<dbReference type="InterPro" id="IPR005524">
    <property type="entry name" value="DUF318"/>
</dbReference>
<dbReference type="RefSeq" id="WP_242943362.1">
    <property type="nucleotide sequence ID" value="NZ_FOMG01000044.1"/>
</dbReference>
<evidence type="ECO:0000256" key="1">
    <source>
        <dbReference type="ARBA" id="ARBA00004651"/>
    </source>
</evidence>
<evidence type="ECO:0000256" key="2">
    <source>
        <dbReference type="ARBA" id="ARBA00006386"/>
    </source>
</evidence>
<gene>
    <name evidence="8" type="ORF">SAMN05421842_1444</name>
</gene>
<keyword evidence="5 7" id="KW-1133">Transmembrane helix</keyword>